<sequence>MSIVKPFKAGRPKKEFVEQVNCPPYDVISVKEAKELYKKSELNYVKVIRPEVHFPDDYDPYREEVYLKGKENLHQYFKDGIFFIEDKPSFYIYEEIMGDIRQVGLVGVFSCKEYEEGKIKRHELTREEKEIDRAKHIDILGAQTEPVFLAYRSWEKLDNLIFEGTKFPKEYDFVADGVRHILYLAKDDEYIAEIQKLFSELPHLYIADGHHRSQAAWRVMKWRSERNPNHTGEEPYNFFLAVVFPHNILHIMDYNRVVKDLAGLSEEEFLVKLKEKFEIEQLNVKGNDAKPKSVHTFSMYLNGKWYSLKAKPAIIKEDDPINSLDVSILQNEVLDPILGIKDPRRDKRIDFVGGIRGLTELEKLVDSGEFKVAFALYPTTMEQLFRVADAGMIMPPKSTWFEPKLRSGLFLHLLDPIQ</sequence>
<organism evidence="1">
    <name type="scientific">candidate division WOR-3 bacterium</name>
    <dbReference type="NCBI Taxonomy" id="2052148"/>
    <lineage>
        <taxon>Bacteria</taxon>
        <taxon>Bacteria division WOR-3</taxon>
    </lineage>
</organism>
<dbReference type="PANTHER" id="PTHR36454">
    <property type="entry name" value="LMO2823 PROTEIN"/>
    <property type="match status" value="1"/>
</dbReference>
<dbReference type="Pfam" id="PF06245">
    <property type="entry name" value="DUF1015"/>
    <property type="match status" value="1"/>
</dbReference>
<protein>
    <submittedName>
        <fullName evidence="1">DUF1015 domain-containing protein</fullName>
    </submittedName>
</protein>
<dbReference type="PANTHER" id="PTHR36454:SF1">
    <property type="entry name" value="DUF1015 DOMAIN-CONTAINING PROTEIN"/>
    <property type="match status" value="1"/>
</dbReference>
<gene>
    <name evidence="1" type="ORF">ENU66_00095</name>
</gene>
<dbReference type="InterPro" id="IPR008323">
    <property type="entry name" value="UCP033563"/>
</dbReference>
<comment type="caution">
    <text evidence="1">The sequence shown here is derived from an EMBL/GenBank/DDBJ whole genome shotgun (WGS) entry which is preliminary data.</text>
</comment>
<evidence type="ECO:0000313" key="1">
    <source>
        <dbReference type="EMBL" id="HGL16736.1"/>
    </source>
</evidence>
<dbReference type="EMBL" id="DTDJ01000002">
    <property type="protein sequence ID" value="HGL16736.1"/>
    <property type="molecule type" value="Genomic_DNA"/>
</dbReference>
<proteinExistence type="predicted"/>
<name>A0A7V4E4J2_UNCW3</name>
<dbReference type="PIRSF" id="PIRSF033563">
    <property type="entry name" value="UCP033563"/>
    <property type="match status" value="1"/>
</dbReference>
<reference evidence="1" key="1">
    <citation type="journal article" date="2020" name="mSystems">
        <title>Genome- and Community-Level Interaction Insights into Carbon Utilization and Element Cycling Functions of Hydrothermarchaeota in Hydrothermal Sediment.</title>
        <authorList>
            <person name="Zhou Z."/>
            <person name="Liu Y."/>
            <person name="Xu W."/>
            <person name="Pan J."/>
            <person name="Luo Z.H."/>
            <person name="Li M."/>
        </authorList>
    </citation>
    <scope>NUCLEOTIDE SEQUENCE [LARGE SCALE GENOMIC DNA]</scope>
    <source>
        <strain evidence="1">SpSt-69</strain>
    </source>
</reference>
<dbReference type="AlphaFoldDB" id="A0A7V4E4J2"/>
<accession>A0A7V4E4J2</accession>